<keyword evidence="1" id="KW-0472">Membrane</keyword>
<comment type="caution">
    <text evidence="2">The sequence shown here is derived from an EMBL/GenBank/DDBJ whole genome shotgun (WGS) entry which is preliminary data.</text>
</comment>
<feature type="transmembrane region" description="Helical" evidence="1">
    <location>
        <begin position="105"/>
        <end position="130"/>
    </location>
</feature>
<feature type="transmembrane region" description="Helical" evidence="1">
    <location>
        <begin position="37"/>
        <end position="58"/>
    </location>
</feature>
<evidence type="ECO:0000313" key="2">
    <source>
        <dbReference type="EMBL" id="KRN31664.1"/>
    </source>
</evidence>
<accession>A0A0R2FTQ7</accession>
<evidence type="ECO:0008006" key="4">
    <source>
        <dbReference type="Google" id="ProtNLM"/>
    </source>
</evidence>
<evidence type="ECO:0000256" key="1">
    <source>
        <dbReference type="SAM" id="Phobius"/>
    </source>
</evidence>
<dbReference type="Proteomes" id="UP000051296">
    <property type="component" value="Unassembled WGS sequence"/>
</dbReference>
<proteinExistence type="predicted"/>
<feature type="transmembrane region" description="Helical" evidence="1">
    <location>
        <begin position="190"/>
        <end position="212"/>
    </location>
</feature>
<gene>
    <name evidence="2" type="ORF">IV68_GL000917</name>
</gene>
<dbReference type="Pfam" id="PF07099">
    <property type="entry name" value="DUF1361"/>
    <property type="match status" value="1"/>
</dbReference>
<feature type="transmembrane region" description="Helical" evidence="1">
    <location>
        <begin position="12"/>
        <end position="31"/>
    </location>
</feature>
<name>A0A0R2FTQ7_9LACO</name>
<evidence type="ECO:0000313" key="3">
    <source>
        <dbReference type="Proteomes" id="UP000051296"/>
    </source>
</evidence>
<dbReference type="eggNOG" id="COG4330">
    <property type="taxonomic scope" value="Bacteria"/>
</dbReference>
<sequence>MIDKLMRKQMTAILAVHIILLAYMAVVLFSGSPYLFLNWNLLLAIIPFDCALLTVWLYRQGYSRIWVGLAALVWLAFYPNTVYMLTDFIHLNDIGNAINSQMQVFNYSLLTGAIFFGVFLGLASSELILVELFPTIKHRWQIVLAALLSFLSAFGIFLGRYLRLNSWDIVSRPKILLGQMKDVVLNQTGFAVSFVLILGLTQLSLMAIYHYLKEN</sequence>
<keyword evidence="1" id="KW-1133">Transmembrane helix</keyword>
<dbReference type="STRING" id="1123500.GCA_000420365_01083"/>
<dbReference type="InterPro" id="IPR009793">
    <property type="entry name" value="DUF1361"/>
</dbReference>
<dbReference type="RefSeq" id="WP_022791830.1">
    <property type="nucleotide sequence ID" value="NZ_ATUU01000003.1"/>
</dbReference>
<dbReference type="InParanoid" id="A0A0R2FTQ7"/>
<feature type="transmembrane region" description="Helical" evidence="1">
    <location>
        <begin position="142"/>
        <end position="162"/>
    </location>
</feature>
<feature type="transmembrane region" description="Helical" evidence="1">
    <location>
        <begin position="65"/>
        <end position="85"/>
    </location>
</feature>
<protein>
    <recommendedName>
        <fullName evidence="4">DUF1361 domain-containing protein</fullName>
    </recommendedName>
</protein>
<dbReference type="AlphaFoldDB" id="A0A0R2FTQ7"/>
<dbReference type="EMBL" id="JQAX01000003">
    <property type="protein sequence ID" value="KRN31664.1"/>
    <property type="molecule type" value="Genomic_DNA"/>
</dbReference>
<organism evidence="2 3">
    <name type="scientific">Weissella halotolerans DSM 20190</name>
    <dbReference type="NCBI Taxonomy" id="1123500"/>
    <lineage>
        <taxon>Bacteria</taxon>
        <taxon>Bacillati</taxon>
        <taxon>Bacillota</taxon>
        <taxon>Bacilli</taxon>
        <taxon>Lactobacillales</taxon>
        <taxon>Lactobacillaceae</taxon>
        <taxon>Weissella</taxon>
    </lineage>
</organism>
<reference evidence="2 3" key="1">
    <citation type="journal article" date="2015" name="Genome Announc.">
        <title>Expanding the biotechnology potential of lactobacilli through comparative genomics of 213 strains and associated genera.</title>
        <authorList>
            <person name="Sun Z."/>
            <person name="Harris H.M."/>
            <person name="McCann A."/>
            <person name="Guo C."/>
            <person name="Argimon S."/>
            <person name="Zhang W."/>
            <person name="Yang X."/>
            <person name="Jeffery I.B."/>
            <person name="Cooney J.C."/>
            <person name="Kagawa T.F."/>
            <person name="Liu W."/>
            <person name="Song Y."/>
            <person name="Salvetti E."/>
            <person name="Wrobel A."/>
            <person name="Rasinkangas P."/>
            <person name="Parkhill J."/>
            <person name="Rea M.C."/>
            <person name="O'Sullivan O."/>
            <person name="Ritari J."/>
            <person name="Douillard F.P."/>
            <person name="Paul Ross R."/>
            <person name="Yang R."/>
            <person name="Briner A.E."/>
            <person name="Felis G.E."/>
            <person name="de Vos W.M."/>
            <person name="Barrangou R."/>
            <person name="Klaenhammer T.R."/>
            <person name="Caufield P.W."/>
            <person name="Cui Y."/>
            <person name="Zhang H."/>
            <person name="O'Toole P.W."/>
        </authorList>
    </citation>
    <scope>NUCLEOTIDE SEQUENCE [LARGE SCALE GENOMIC DNA]</scope>
    <source>
        <strain evidence="2 3">DSM 20190</strain>
    </source>
</reference>
<keyword evidence="3" id="KW-1185">Reference proteome</keyword>
<dbReference type="OrthoDB" id="4540541at2"/>
<keyword evidence="1" id="KW-0812">Transmembrane</keyword>
<dbReference type="PATRIC" id="fig|1123500.6.peg.923"/>